<dbReference type="EMBL" id="JAVIPQ010000269">
    <property type="protein sequence ID" value="MDQ9557240.1"/>
    <property type="molecule type" value="Genomic_DNA"/>
</dbReference>
<reference evidence="2 3" key="1">
    <citation type="submission" date="2023-07" db="EMBL/GenBank/DDBJ databases">
        <title>Pathogens genome sequencing project 196.</title>
        <authorList>
            <person name="Cao X."/>
        </authorList>
    </citation>
    <scope>NUCLEOTIDE SEQUENCE [LARGE SCALE GENOMIC DNA]</scope>
    <source>
        <strain evidence="2 3">SM41</strain>
    </source>
</reference>
<organism evidence="2 3">
    <name type="scientific">Serratia marcescens</name>
    <dbReference type="NCBI Taxonomy" id="615"/>
    <lineage>
        <taxon>Bacteria</taxon>
        <taxon>Pseudomonadati</taxon>
        <taxon>Pseudomonadota</taxon>
        <taxon>Gammaproteobacteria</taxon>
        <taxon>Enterobacterales</taxon>
        <taxon>Yersiniaceae</taxon>
        <taxon>Serratia</taxon>
    </lineage>
</organism>
<dbReference type="AlphaFoldDB" id="A0ABD5BL10"/>
<sequence>IARYKLIHFLPLHHVHCQSKSALIFMRLTSQKKPPNMLKTAAAFSLTIDTHLEFQQGGRRKKHSSKIQKKTNIKQKVIQT</sequence>
<accession>A0ABD5BL10</accession>
<feature type="compositionally biased region" description="Basic residues" evidence="1">
    <location>
        <begin position="58"/>
        <end position="73"/>
    </location>
</feature>
<evidence type="ECO:0000313" key="3">
    <source>
        <dbReference type="Proteomes" id="UP001234811"/>
    </source>
</evidence>
<feature type="non-terminal residue" evidence="2">
    <location>
        <position position="1"/>
    </location>
</feature>
<evidence type="ECO:0000313" key="2">
    <source>
        <dbReference type="EMBL" id="MDQ9557240.1"/>
    </source>
</evidence>
<feature type="region of interest" description="Disordered" evidence="1">
    <location>
        <begin position="55"/>
        <end position="80"/>
    </location>
</feature>
<dbReference type="RefSeq" id="WP_309213091.1">
    <property type="nucleotide sequence ID" value="NZ_JAVIPQ010000269.1"/>
</dbReference>
<comment type="caution">
    <text evidence="2">The sequence shown here is derived from an EMBL/GenBank/DDBJ whole genome shotgun (WGS) entry which is preliminary data.</text>
</comment>
<protein>
    <submittedName>
        <fullName evidence="2">Uncharacterized protein</fullName>
    </submittedName>
</protein>
<gene>
    <name evidence="2" type="ORF">RF091_17165</name>
</gene>
<dbReference type="Proteomes" id="UP001234811">
    <property type="component" value="Unassembled WGS sequence"/>
</dbReference>
<name>A0ABD5BL10_SERMA</name>
<proteinExistence type="predicted"/>
<evidence type="ECO:0000256" key="1">
    <source>
        <dbReference type="SAM" id="MobiDB-lite"/>
    </source>
</evidence>